<sequence length="401" mass="45708">MEALPVELFELVVLRLTRADLLSLAQTCWCIYHAVEPHLYESVIIQRAARLQAFHRSLRAQPRRAGLVRNFLIKRAGDSYRGSHRAGEPSEEADYCMLPDLENLVNLSIESYYLDSNEFNDIFARASRGEILTRLKTCRLCFLDDNGRRQPLHRLDAVLLHPSLQTLTVYHVRDGCRDDVHRQQRSTRLRKLELLNSDLSVEELAKLLAIPRGLKSLVIHSKSQHSPVDCCPTDCSDYASALQFAAESLETLVVERDFGFYGHPMKLGAMTALRHGIDDSYLWLGPLMPHPDWIDEPLLREIIPPTLEHVGGYLWAYVPDRAIDEAVLTKVLAMMRKVAPAVTLELYSPFGVSERFKRACIAAQFPITYTFEEYDENEYEYNAAGFLRKAHFLALPVGPID</sequence>
<name>A0ABR3TYG9_9PEZI</name>
<comment type="caution">
    <text evidence="1">The sequence shown here is derived from an EMBL/GenBank/DDBJ whole genome shotgun (WGS) entry which is preliminary data.</text>
</comment>
<keyword evidence="2" id="KW-1185">Reference proteome</keyword>
<evidence type="ECO:0000313" key="1">
    <source>
        <dbReference type="EMBL" id="KAL1647462.1"/>
    </source>
</evidence>
<gene>
    <name evidence="1" type="ORF">SLS58_002792</name>
</gene>
<organism evidence="1 2">
    <name type="scientific">Diplodia intermedia</name>
    <dbReference type="NCBI Taxonomy" id="856260"/>
    <lineage>
        <taxon>Eukaryota</taxon>
        <taxon>Fungi</taxon>
        <taxon>Dikarya</taxon>
        <taxon>Ascomycota</taxon>
        <taxon>Pezizomycotina</taxon>
        <taxon>Dothideomycetes</taxon>
        <taxon>Dothideomycetes incertae sedis</taxon>
        <taxon>Botryosphaeriales</taxon>
        <taxon>Botryosphaeriaceae</taxon>
        <taxon>Diplodia</taxon>
    </lineage>
</organism>
<accession>A0ABR3TYG9</accession>
<protein>
    <recommendedName>
        <fullName evidence="3">F-box domain-containing protein</fullName>
    </recommendedName>
</protein>
<dbReference type="EMBL" id="JAKEKT020000012">
    <property type="protein sequence ID" value="KAL1647462.1"/>
    <property type="molecule type" value="Genomic_DNA"/>
</dbReference>
<reference evidence="1 2" key="1">
    <citation type="journal article" date="2023" name="Plant Dis.">
        <title>First Report of Diplodia intermedia Causing Canker and Dieback Diseases on Apple Trees in Canada.</title>
        <authorList>
            <person name="Ellouze W."/>
            <person name="Ilyukhin E."/>
            <person name="Sulman M."/>
            <person name="Ali S."/>
        </authorList>
    </citation>
    <scope>NUCLEOTIDE SEQUENCE [LARGE SCALE GENOMIC DNA]</scope>
    <source>
        <strain evidence="1 2">M45-28</strain>
    </source>
</reference>
<dbReference type="Proteomes" id="UP001521184">
    <property type="component" value="Unassembled WGS sequence"/>
</dbReference>
<proteinExistence type="predicted"/>
<evidence type="ECO:0008006" key="3">
    <source>
        <dbReference type="Google" id="ProtNLM"/>
    </source>
</evidence>
<evidence type="ECO:0000313" key="2">
    <source>
        <dbReference type="Proteomes" id="UP001521184"/>
    </source>
</evidence>